<reference evidence="2" key="1">
    <citation type="submission" date="2017-09" db="EMBL/GenBank/DDBJ databases">
        <authorList>
            <person name="Shetty A S."/>
        </authorList>
    </citation>
    <scope>NUCLEOTIDE SEQUENCE [LARGE SCALE GENOMIC DNA]</scope>
</reference>
<gene>
    <name evidence="1" type="ORF">EHLA_2513</name>
</gene>
<protein>
    <submittedName>
        <fullName evidence="1">Uncharacterized protein</fullName>
    </submittedName>
</protein>
<organism evidence="1 2">
    <name type="scientific">Anaerobutyricum hallii</name>
    <dbReference type="NCBI Taxonomy" id="39488"/>
    <lineage>
        <taxon>Bacteria</taxon>
        <taxon>Bacillati</taxon>
        <taxon>Bacillota</taxon>
        <taxon>Clostridia</taxon>
        <taxon>Lachnospirales</taxon>
        <taxon>Lachnospiraceae</taxon>
        <taxon>Anaerobutyricum</taxon>
    </lineage>
</organism>
<dbReference type="AlphaFoldDB" id="A0A285PUZ1"/>
<dbReference type="Proteomes" id="UP000217549">
    <property type="component" value="Chromosome I"/>
</dbReference>
<keyword evidence="2" id="KW-1185">Reference proteome</keyword>
<sequence>MWKPQLPLIFNFNKEQIAKKGKQNNAYLFLSTDLRNKNKKSRLDKKEAELYNHNRSK</sequence>
<evidence type="ECO:0000313" key="2">
    <source>
        <dbReference type="Proteomes" id="UP000217549"/>
    </source>
</evidence>
<proteinExistence type="predicted"/>
<dbReference type="RefSeq" id="WP_157908596.1">
    <property type="nucleotide sequence ID" value="NZ_LT907978.1"/>
</dbReference>
<dbReference type="EMBL" id="LT907978">
    <property type="protein sequence ID" value="SOB73067.1"/>
    <property type="molecule type" value="Genomic_DNA"/>
</dbReference>
<dbReference type="KEGG" id="ehl:EHLA_2513"/>
<name>A0A285PUZ1_9FIRM</name>
<evidence type="ECO:0000313" key="1">
    <source>
        <dbReference type="EMBL" id="SOB73067.1"/>
    </source>
</evidence>
<accession>A0A285PUZ1</accession>